<dbReference type="EMBL" id="CP137624">
    <property type="protein sequence ID" value="WPK11438.1"/>
    <property type="molecule type" value="Genomic_DNA"/>
</dbReference>
<accession>A0ABZ0RWW2</accession>
<dbReference type="RefSeq" id="WP_319836471.1">
    <property type="nucleotide sequence ID" value="NZ_CP137624.1"/>
</dbReference>
<reference evidence="2 3" key="1">
    <citation type="submission" date="2023-09" db="EMBL/GenBank/DDBJ databases">
        <authorList>
            <person name="Page C.A."/>
            <person name="Perez-Diaz I.M."/>
        </authorList>
    </citation>
    <scope>NUCLEOTIDE SEQUENCE [LARGE SCALE GENOMIC DNA]</scope>
    <source>
        <strain evidence="2 3">Ll15</strain>
    </source>
</reference>
<gene>
    <name evidence="2" type="ORF">R6U77_16320</name>
</gene>
<keyword evidence="1" id="KW-1133">Transmembrane helix</keyword>
<keyword evidence="3" id="KW-1185">Reference proteome</keyword>
<dbReference type="Proteomes" id="UP001322664">
    <property type="component" value="Chromosome"/>
</dbReference>
<proteinExistence type="predicted"/>
<protein>
    <submittedName>
        <fullName evidence="2">Uncharacterized protein</fullName>
    </submittedName>
</protein>
<evidence type="ECO:0000313" key="3">
    <source>
        <dbReference type="Proteomes" id="UP001322664"/>
    </source>
</evidence>
<evidence type="ECO:0000313" key="2">
    <source>
        <dbReference type="EMBL" id="WPK11438.1"/>
    </source>
</evidence>
<keyword evidence="1" id="KW-0472">Membrane</keyword>
<sequence length="45" mass="5283">MMTILALVLVGQCLLLIADEPRFIVYIRLALFLCFYSYIVNFLRI</sequence>
<name>A0ABZ0RWW2_9BACI</name>
<organism evidence="2 3">
    <name type="scientific">Lysinibacillus louembei</name>
    <dbReference type="NCBI Taxonomy" id="1470088"/>
    <lineage>
        <taxon>Bacteria</taxon>
        <taxon>Bacillati</taxon>
        <taxon>Bacillota</taxon>
        <taxon>Bacilli</taxon>
        <taxon>Bacillales</taxon>
        <taxon>Bacillaceae</taxon>
        <taxon>Lysinibacillus</taxon>
    </lineage>
</organism>
<feature type="transmembrane region" description="Helical" evidence="1">
    <location>
        <begin position="25"/>
        <end position="43"/>
    </location>
</feature>
<keyword evidence="1" id="KW-0812">Transmembrane</keyword>
<evidence type="ECO:0000256" key="1">
    <source>
        <dbReference type="SAM" id="Phobius"/>
    </source>
</evidence>